<evidence type="ECO:0000313" key="2">
    <source>
        <dbReference type="EMBL" id="KAK2190988.1"/>
    </source>
</evidence>
<evidence type="ECO:0000256" key="1">
    <source>
        <dbReference type="SAM" id="Phobius"/>
    </source>
</evidence>
<keyword evidence="1" id="KW-1133">Transmembrane helix</keyword>
<feature type="non-terminal residue" evidence="2">
    <location>
        <position position="1"/>
    </location>
</feature>
<name>A0AAD9UIP2_RIDPI</name>
<dbReference type="EMBL" id="JAODUO010000063">
    <property type="protein sequence ID" value="KAK2190988.1"/>
    <property type="molecule type" value="Genomic_DNA"/>
</dbReference>
<organism evidence="2 3">
    <name type="scientific">Ridgeia piscesae</name>
    <name type="common">Tubeworm</name>
    <dbReference type="NCBI Taxonomy" id="27915"/>
    <lineage>
        <taxon>Eukaryota</taxon>
        <taxon>Metazoa</taxon>
        <taxon>Spiralia</taxon>
        <taxon>Lophotrochozoa</taxon>
        <taxon>Annelida</taxon>
        <taxon>Polychaeta</taxon>
        <taxon>Sedentaria</taxon>
        <taxon>Canalipalpata</taxon>
        <taxon>Sabellida</taxon>
        <taxon>Siboglinidae</taxon>
        <taxon>Ridgeia</taxon>
    </lineage>
</organism>
<dbReference type="Gene3D" id="3.40.190.10">
    <property type="entry name" value="Periplasmic binding protein-like II"/>
    <property type="match status" value="1"/>
</dbReference>
<accession>A0AAD9UIP2</accession>
<gene>
    <name evidence="2" type="ORF">NP493_63g02023</name>
</gene>
<evidence type="ECO:0000313" key="3">
    <source>
        <dbReference type="Proteomes" id="UP001209878"/>
    </source>
</evidence>
<feature type="transmembrane region" description="Helical" evidence="1">
    <location>
        <begin position="275"/>
        <end position="295"/>
    </location>
</feature>
<sequence>CQVENALVVAVLPDVNTESSVTDNVTHYTFESAGFIMNAYKYVISANSSRAAVMEVPCYSLSQVRSFVFSRQPFFVLPDSCDWADVHDAAQLFLDTTRRLKLANVLLFYTDEYKSYAAAVTNTLTSGFVTLCKIDVKDHHNDHQLPWQHVNSDIQSILILAELEVGKHLLDIGRKHNLTMAHWNWLILVREVGTWQGAIVPGEKVLLLRMESHTPGLTCLPEEVDWALGKFTLTDIRDSVIDYTAPYWHESGQILMIKPAARGLLLYSRPFRQEVWLFLFLSVLIMTIILVAANCGETHIGEAARTLHDMCLWLIFGAVFQQGDE</sequence>
<comment type="caution">
    <text evidence="2">The sequence shown here is derived from an EMBL/GenBank/DDBJ whole genome shotgun (WGS) entry which is preliminary data.</text>
</comment>
<keyword evidence="1" id="KW-0812">Transmembrane</keyword>
<keyword evidence="1" id="KW-0472">Membrane</keyword>
<reference evidence="2" key="1">
    <citation type="journal article" date="2023" name="Mol. Biol. Evol.">
        <title>Third-Generation Sequencing Reveals the Adaptive Role of the Epigenome in Three Deep-Sea Polychaetes.</title>
        <authorList>
            <person name="Perez M."/>
            <person name="Aroh O."/>
            <person name="Sun Y."/>
            <person name="Lan Y."/>
            <person name="Juniper S.K."/>
            <person name="Young C.R."/>
            <person name="Angers B."/>
            <person name="Qian P.Y."/>
        </authorList>
    </citation>
    <scope>NUCLEOTIDE SEQUENCE</scope>
    <source>
        <strain evidence="2">R07B-5</strain>
    </source>
</reference>
<dbReference type="AlphaFoldDB" id="A0AAD9UIP2"/>
<keyword evidence="3" id="KW-1185">Reference proteome</keyword>
<dbReference type="Proteomes" id="UP001209878">
    <property type="component" value="Unassembled WGS sequence"/>
</dbReference>
<protein>
    <submittedName>
        <fullName evidence="2">Uncharacterized protein</fullName>
    </submittedName>
</protein>
<proteinExistence type="predicted"/>